<organism evidence="2 3">
    <name type="scientific">Thalassiosira pseudonana</name>
    <name type="common">Marine diatom</name>
    <name type="synonym">Cyclotella nana</name>
    <dbReference type="NCBI Taxonomy" id="35128"/>
    <lineage>
        <taxon>Eukaryota</taxon>
        <taxon>Sar</taxon>
        <taxon>Stramenopiles</taxon>
        <taxon>Ochrophyta</taxon>
        <taxon>Bacillariophyta</taxon>
        <taxon>Coscinodiscophyceae</taxon>
        <taxon>Thalassiosirophycidae</taxon>
        <taxon>Thalassiosirales</taxon>
        <taxon>Thalassiosiraceae</taxon>
        <taxon>Thalassiosira</taxon>
    </lineage>
</organism>
<sequence length="469" mass="54669">MTKIDLLFLVILGWSIITTTLLVRQFHRNSELEHKLSTSSTTDNTDGRKGKKQHKMRKQSKVRRKDDQHKQQQQPPASSSATDGKIQISLSNTSNTRTHDFPFTRSLKTFKTSQSFFIYIAQSNEKQQQLEWSEVRWKDLVLNWDRDSTFENLIGLSTPLDDTATTTLNKRNKQERQIQLLQKKLVIHCLPKTASTTLRKACKGVIDKQCEDAHLPQRQDPYGYRDVKDFYHAVNVCRDVDHFCVQGGDINMNVINYDNTDGYDEDASNKNDANTMDPHHFVHLVPFRNFNDWAASALKQIYVIDGNCDRIKEGLEQCLGYRELYMELYPKAVLSLLIGMAFRGNGMNDDESVWRQHEHHIVLYNYKDTDTIVTELSNFFDIEPMPQTDQKFKEVRDEGTCPNDVLELFHECHDETMKNMDAIRNFESENKRRRKDMVKMKQIISRARKRERGELDDDNKDGEDGDDES</sequence>
<dbReference type="KEGG" id="tps:THAPSDRAFT_21126"/>
<feature type="compositionally biased region" description="Acidic residues" evidence="1">
    <location>
        <begin position="454"/>
        <end position="469"/>
    </location>
</feature>
<feature type="compositionally biased region" description="Low complexity" evidence="1">
    <location>
        <begin position="71"/>
        <end position="81"/>
    </location>
</feature>
<accession>B8BTH2</accession>
<dbReference type="HOGENOM" id="CLU_583320_0_0_1"/>
<dbReference type="InParanoid" id="B8BTH2"/>
<dbReference type="PaxDb" id="35128-Thaps21126"/>
<dbReference type="eggNOG" id="ENOG502RWRG">
    <property type="taxonomic scope" value="Eukaryota"/>
</dbReference>
<name>B8BTH2_THAPS</name>
<reference evidence="2 3" key="2">
    <citation type="journal article" date="2008" name="Nature">
        <title>The Phaeodactylum genome reveals the evolutionary history of diatom genomes.</title>
        <authorList>
            <person name="Bowler C."/>
            <person name="Allen A.E."/>
            <person name="Badger J.H."/>
            <person name="Grimwood J."/>
            <person name="Jabbari K."/>
            <person name="Kuo A."/>
            <person name="Maheswari U."/>
            <person name="Martens C."/>
            <person name="Maumus F."/>
            <person name="Otillar R.P."/>
            <person name="Rayko E."/>
            <person name="Salamov A."/>
            <person name="Vandepoele K."/>
            <person name="Beszteri B."/>
            <person name="Gruber A."/>
            <person name="Heijde M."/>
            <person name="Katinka M."/>
            <person name="Mock T."/>
            <person name="Valentin K."/>
            <person name="Verret F."/>
            <person name="Berges J.A."/>
            <person name="Brownlee C."/>
            <person name="Cadoret J.P."/>
            <person name="Chiovitti A."/>
            <person name="Choi C.J."/>
            <person name="Coesel S."/>
            <person name="De Martino A."/>
            <person name="Detter J.C."/>
            <person name="Durkin C."/>
            <person name="Falciatore A."/>
            <person name="Fournet J."/>
            <person name="Haruta M."/>
            <person name="Huysman M.J."/>
            <person name="Jenkins B.D."/>
            <person name="Jiroutova K."/>
            <person name="Jorgensen R.E."/>
            <person name="Joubert Y."/>
            <person name="Kaplan A."/>
            <person name="Kroger N."/>
            <person name="Kroth P.G."/>
            <person name="La Roche J."/>
            <person name="Lindquist E."/>
            <person name="Lommer M."/>
            <person name="Martin-Jezequel V."/>
            <person name="Lopez P.J."/>
            <person name="Lucas S."/>
            <person name="Mangogna M."/>
            <person name="McGinnis K."/>
            <person name="Medlin L.K."/>
            <person name="Montsant A."/>
            <person name="Oudot-Le Secq M.P."/>
            <person name="Napoli C."/>
            <person name="Obornik M."/>
            <person name="Parker M.S."/>
            <person name="Petit J.L."/>
            <person name="Porcel B.M."/>
            <person name="Poulsen N."/>
            <person name="Robison M."/>
            <person name="Rychlewski L."/>
            <person name="Rynearson T.A."/>
            <person name="Schmutz J."/>
            <person name="Shapiro H."/>
            <person name="Siaut M."/>
            <person name="Stanley M."/>
            <person name="Sussman M.R."/>
            <person name="Taylor A.R."/>
            <person name="Vardi A."/>
            <person name="von Dassow P."/>
            <person name="Vyverman W."/>
            <person name="Willis A."/>
            <person name="Wyrwicz L.S."/>
            <person name="Rokhsar D.S."/>
            <person name="Weissenbach J."/>
            <person name="Armbrust E.V."/>
            <person name="Green B.R."/>
            <person name="Van de Peer Y."/>
            <person name="Grigoriev I.V."/>
        </authorList>
    </citation>
    <scope>NUCLEOTIDE SEQUENCE [LARGE SCALE GENOMIC DNA]</scope>
    <source>
        <strain evidence="2 3">CCMP1335</strain>
    </source>
</reference>
<evidence type="ECO:0000313" key="3">
    <source>
        <dbReference type="Proteomes" id="UP000001449"/>
    </source>
</evidence>
<dbReference type="RefSeq" id="XP_002287157.1">
    <property type="nucleotide sequence ID" value="XM_002287121.1"/>
</dbReference>
<feature type="region of interest" description="Disordered" evidence="1">
    <location>
        <begin position="32"/>
        <end position="85"/>
    </location>
</feature>
<dbReference type="EMBL" id="CM000639">
    <property type="protein sequence ID" value="EED94600.1"/>
    <property type="molecule type" value="Genomic_DNA"/>
</dbReference>
<evidence type="ECO:0000313" key="2">
    <source>
        <dbReference type="EMBL" id="EED94600.1"/>
    </source>
</evidence>
<dbReference type="AlphaFoldDB" id="B8BTH2"/>
<feature type="region of interest" description="Disordered" evidence="1">
    <location>
        <begin position="433"/>
        <end position="469"/>
    </location>
</feature>
<dbReference type="GeneID" id="7452189"/>
<feature type="compositionally biased region" description="Basic residues" evidence="1">
    <location>
        <begin position="49"/>
        <end position="63"/>
    </location>
</feature>
<proteinExistence type="predicted"/>
<reference evidence="2 3" key="1">
    <citation type="journal article" date="2004" name="Science">
        <title>The genome of the diatom Thalassiosira pseudonana: ecology, evolution, and metabolism.</title>
        <authorList>
            <person name="Armbrust E.V."/>
            <person name="Berges J.A."/>
            <person name="Bowler C."/>
            <person name="Green B.R."/>
            <person name="Martinez D."/>
            <person name="Putnam N.H."/>
            <person name="Zhou S."/>
            <person name="Allen A.E."/>
            <person name="Apt K.E."/>
            <person name="Bechner M."/>
            <person name="Brzezinski M.A."/>
            <person name="Chaal B.K."/>
            <person name="Chiovitti A."/>
            <person name="Davis A.K."/>
            <person name="Demarest M.S."/>
            <person name="Detter J.C."/>
            <person name="Glavina T."/>
            <person name="Goodstein D."/>
            <person name="Hadi M.Z."/>
            <person name="Hellsten U."/>
            <person name="Hildebrand M."/>
            <person name="Jenkins B.D."/>
            <person name="Jurka J."/>
            <person name="Kapitonov V.V."/>
            <person name="Kroger N."/>
            <person name="Lau W.W."/>
            <person name="Lane T.W."/>
            <person name="Larimer F.W."/>
            <person name="Lippmeier J.C."/>
            <person name="Lucas S."/>
            <person name="Medina M."/>
            <person name="Montsant A."/>
            <person name="Obornik M."/>
            <person name="Parker M.S."/>
            <person name="Palenik B."/>
            <person name="Pazour G.J."/>
            <person name="Richardson P.M."/>
            <person name="Rynearson T.A."/>
            <person name="Saito M.A."/>
            <person name="Schwartz D.C."/>
            <person name="Thamatrakoln K."/>
            <person name="Valentin K."/>
            <person name="Vardi A."/>
            <person name="Wilkerson F.P."/>
            <person name="Rokhsar D.S."/>
        </authorList>
    </citation>
    <scope>NUCLEOTIDE SEQUENCE [LARGE SCALE GENOMIC DNA]</scope>
    <source>
        <strain evidence="2 3">CCMP1335</strain>
    </source>
</reference>
<evidence type="ECO:0000256" key="1">
    <source>
        <dbReference type="SAM" id="MobiDB-lite"/>
    </source>
</evidence>
<dbReference type="Proteomes" id="UP000001449">
    <property type="component" value="Chromosome 2"/>
</dbReference>
<protein>
    <recommendedName>
        <fullName evidence="4">Sulfotransferase domain-containing protein</fullName>
    </recommendedName>
</protein>
<gene>
    <name evidence="2" type="ORF">THAPSDRAFT_21126</name>
</gene>
<evidence type="ECO:0008006" key="4">
    <source>
        <dbReference type="Google" id="ProtNLM"/>
    </source>
</evidence>
<keyword evidence="3" id="KW-1185">Reference proteome</keyword>